<keyword evidence="3" id="KW-1185">Reference proteome</keyword>
<organism evidence="2 3">
    <name type="scientific">Rhodotorula taiwanensis</name>
    <dbReference type="NCBI Taxonomy" id="741276"/>
    <lineage>
        <taxon>Eukaryota</taxon>
        <taxon>Fungi</taxon>
        <taxon>Dikarya</taxon>
        <taxon>Basidiomycota</taxon>
        <taxon>Pucciniomycotina</taxon>
        <taxon>Microbotryomycetes</taxon>
        <taxon>Sporidiobolales</taxon>
        <taxon>Sporidiobolaceae</taxon>
        <taxon>Rhodotorula</taxon>
    </lineage>
</organism>
<protein>
    <submittedName>
        <fullName evidence="2">Uncharacterized protein</fullName>
    </submittedName>
</protein>
<accession>A0A2S5AZW4</accession>
<dbReference type="EMBL" id="PJQD01000149">
    <property type="protein sequence ID" value="POY70073.1"/>
    <property type="molecule type" value="Genomic_DNA"/>
</dbReference>
<evidence type="ECO:0000313" key="3">
    <source>
        <dbReference type="Proteomes" id="UP000237144"/>
    </source>
</evidence>
<feature type="region of interest" description="Disordered" evidence="1">
    <location>
        <begin position="1"/>
        <end position="37"/>
    </location>
</feature>
<evidence type="ECO:0000256" key="1">
    <source>
        <dbReference type="SAM" id="MobiDB-lite"/>
    </source>
</evidence>
<evidence type="ECO:0000313" key="2">
    <source>
        <dbReference type="EMBL" id="POY70073.1"/>
    </source>
</evidence>
<dbReference type="AlphaFoldDB" id="A0A2S5AZW4"/>
<dbReference type="Proteomes" id="UP000237144">
    <property type="component" value="Unassembled WGS sequence"/>
</dbReference>
<gene>
    <name evidence="2" type="ORF">BMF94_6925</name>
</gene>
<sequence>MQPRRTAGLPAGVRRPPSLRPARATLRDPSPANAPPRLTVAEVEAHALTTRTEAIKLFDAVKEAADLSHDAYVVHVLHQILGPLLAKHDAWDPDSIHAQKAA</sequence>
<feature type="non-terminal residue" evidence="2">
    <location>
        <position position="102"/>
    </location>
</feature>
<reference evidence="2 3" key="1">
    <citation type="journal article" date="2018" name="Front. Microbiol.">
        <title>Prospects for Fungal Bioremediation of Acidic Radioactive Waste Sites: Characterization and Genome Sequence of Rhodotorula taiwanensis MD1149.</title>
        <authorList>
            <person name="Tkavc R."/>
            <person name="Matrosova V.Y."/>
            <person name="Grichenko O.E."/>
            <person name="Gostincar C."/>
            <person name="Volpe R.P."/>
            <person name="Klimenkova P."/>
            <person name="Gaidamakova E.K."/>
            <person name="Zhou C.E."/>
            <person name="Stewart B.J."/>
            <person name="Lyman M.G."/>
            <person name="Malfatti S.A."/>
            <person name="Rubinfeld B."/>
            <person name="Courtot M."/>
            <person name="Singh J."/>
            <person name="Dalgard C.L."/>
            <person name="Hamilton T."/>
            <person name="Frey K.G."/>
            <person name="Gunde-Cimerman N."/>
            <person name="Dugan L."/>
            <person name="Daly M.J."/>
        </authorList>
    </citation>
    <scope>NUCLEOTIDE SEQUENCE [LARGE SCALE GENOMIC DNA]</scope>
    <source>
        <strain evidence="2 3">MD1149</strain>
    </source>
</reference>
<comment type="caution">
    <text evidence="2">The sequence shown here is derived from an EMBL/GenBank/DDBJ whole genome shotgun (WGS) entry which is preliminary data.</text>
</comment>
<name>A0A2S5AZW4_9BASI</name>
<proteinExistence type="predicted"/>